<gene>
    <name evidence="4" type="ORF">NQZ67_23000</name>
</gene>
<evidence type="ECO:0000256" key="1">
    <source>
        <dbReference type="ARBA" id="ARBA00022729"/>
    </source>
</evidence>
<evidence type="ECO:0000256" key="2">
    <source>
        <dbReference type="SAM" id="MobiDB-lite"/>
    </source>
</evidence>
<protein>
    <submittedName>
        <fullName evidence="4">S-layer homology domain-containing protein</fullName>
    </submittedName>
</protein>
<keyword evidence="1" id="KW-0732">Signal</keyword>
<organism evidence="4 5">
    <name type="scientific">Paenibacillus soyae</name>
    <dbReference type="NCBI Taxonomy" id="2969249"/>
    <lineage>
        <taxon>Bacteria</taxon>
        <taxon>Bacillati</taxon>
        <taxon>Bacillota</taxon>
        <taxon>Bacilli</taxon>
        <taxon>Bacillales</taxon>
        <taxon>Paenibacillaceae</taxon>
        <taxon>Paenibacillus</taxon>
    </lineage>
</organism>
<feature type="domain" description="SLH" evidence="3">
    <location>
        <begin position="107"/>
        <end position="170"/>
    </location>
</feature>
<evidence type="ECO:0000313" key="5">
    <source>
        <dbReference type="Proteomes" id="UP001141950"/>
    </source>
</evidence>
<dbReference type="AlphaFoldDB" id="A0A9X2MUI2"/>
<keyword evidence="5" id="KW-1185">Reference proteome</keyword>
<name>A0A9X2MUI2_9BACL</name>
<accession>A0A9X2MUI2</accession>
<dbReference type="EMBL" id="JANIPJ010000019">
    <property type="protein sequence ID" value="MCR2806755.1"/>
    <property type="molecule type" value="Genomic_DNA"/>
</dbReference>
<dbReference type="Pfam" id="PF00395">
    <property type="entry name" value="SLH"/>
    <property type="match status" value="1"/>
</dbReference>
<reference evidence="4" key="1">
    <citation type="submission" date="2022-08" db="EMBL/GenBank/DDBJ databases">
        <title>The genomic sequence of strain Paenibacillus sp. SCIV0701.</title>
        <authorList>
            <person name="Zhao H."/>
        </authorList>
    </citation>
    <scope>NUCLEOTIDE SEQUENCE</scope>
    <source>
        <strain evidence="4">SCIV0701</strain>
    </source>
</reference>
<dbReference type="PROSITE" id="PS51272">
    <property type="entry name" value="SLH"/>
    <property type="match status" value="1"/>
</dbReference>
<dbReference type="InterPro" id="IPR014755">
    <property type="entry name" value="Cu-Rt/internalin_Ig-like"/>
</dbReference>
<comment type="caution">
    <text evidence="4">The sequence shown here is derived from an EMBL/GenBank/DDBJ whole genome shotgun (WGS) entry which is preliminary data.</text>
</comment>
<feature type="region of interest" description="Disordered" evidence="2">
    <location>
        <begin position="1"/>
        <end position="23"/>
    </location>
</feature>
<dbReference type="InterPro" id="IPR001119">
    <property type="entry name" value="SLH_dom"/>
</dbReference>
<evidence type="ECO:0000313" key="4">
    <source>
        <dbReference type="EMBL" id="MCR2806755.1"/>
    </source>
</evidence>
<dbReference type="Proteomes" id="UP001141950">
    <property type="component" value="Unassembled WGS sequence"/>
</dbReference>
<sequence length="1007" mass="105405">MRKGNIFSLDVSSKQNSQKPKDIRGGEKKVMKKGLSLFVASSMVVSMFAGAAYAADEKQSAGEYLNELGVIQGNGTDLKEDQSWKRQDVVVLLSRLLGEEEVAEDTEKSHEFTDVTNAFYDGFISWAVEEGLVEGKGNGKFGFNAELKNQEFFAIVLRAFGHDTTGEGYAEVPALAVEYGFATEETDMTAVPTRGETYETIVTALETEVPGTGKTLGELLGLVEVEAPAAKATAAGAKKIEVKFNKAVDDTKVAFTVKKGTVTLNVSAKSFSEDKKTATLELSSKISEGEYTVSVTGVEEEALTSTFTAENEKVAKVEFTSENAPLVDGADLDTDKDDLSIPYQVLNQYGENITKFTTLSNNIGTLNPTTGTIEIDGTYRINDVVAVTLVHAETATSAVKTFTVVAEARVAEVEIAGLYNKDNKALDEDTNLTTDAFYLLVNAKDQYGNAVNNATKLTNDLIINETNTTIVDAAAAFTTVDVNGTTKTALRLNNPAAPATNAGQGQSVITLISNTSGKNASFTVTAAEALRSDTINLNNPGVVYVDEDAYVPVEVFDKAGTVITSISSLNSADKGVKITVNGSAISNPFVLKDGVVQIKVPAGQLSTTGLKPIIAMTATNQIKTMNLNVAAKAVPTVVRGLDSDFATARLINAANATINHTNLVIEDQYGRVMSDANVAAWLLANPARKITVTEDQANATVNIPDVAGPPVVAVASFEIKSNGAATPAVVGGSIDFGAAKGSEKLSFTIATENGTLVSSTGETTITVTDGTEYASYSVDAIGTVYDEVAAGKTDAAAYDKVVKVFGVLANGSKVQLAGSEYKVSADSNGAVNSDIADGTLDVSAALTAYGDKTEFVVPVTVLINKTGQKLTQDVTFSKVAPKVASVKFVAGSATPDVNGEAKTTYDFTVGATFNVADLIDSTVYNVVVTDQYGAKVVASTTDASVAFADTTAVNIASLTVTPVAGTISITGNGTVAATVADVQAYDEFDVEILYVGGAKATVRVRGV</sequence>
<evidence type="ECO:0000259" key="3">
    <source>
        <dbReference type="PROSITE" id="PS51272"/>
    </source>
</evidence>
<dbReference type="RefSeq" id="WP_257450532.1">
    <property type="nucleotide sequence ID" value="NZ_JANIPJ010000019.1"/>
</dbReference>
<proteinExistence type="predicted"/>
<dbReference type="Gene3D" id="2.60.40.1220">
    <property type="match status" value="1"/>
</dbReference>